<keyword evidence="1" id="KW-0812">Transmembrane</keyword>
<dbReference type="AlphaFoldDB" id="A0A0V0TV24"/>
<evidence type="ECO:0000313" key="3">
    <source>
        <dbReference type="Proteomes" id="UP000055048"/>
    </source>
</evidence>
<dbReference type="EMBL" id="JYDJ01000132">
    <property type="protein sequence ID" value="KRX42893.1"/>
    <property type="molecule type" value="Genomic_DNA"/>
</dbReference>
<organism evidence="2 3">
    <name type="scientific">Trichinella murrelli</name>
    <dbReference type="NCBI Taxonomy" id="144512"/>
    <lineage>
        <taxon>Eukaryota</taxon>
        <taxon>Metazoa</taxon>
        <taxon>Ecdysozoa</taxon>
        <taxon>Nematoda</taxon>
        <taxon>Enoplea</taxon>
        <taxon>Dorylaimia</taxon>
        <taxon>Trichinellida</taxon>
        <taxon>Trichinellidae</taxon>
        <taxon>Trichinella</taxon>
    </lineage>
</organism>
<protein>
    <submittedName>
        <fullName evidence="2">Uncharacterized protein</fullName>
    </submittedName>
</protein>
<accession>A0A0V0TV24</accession>
<keyword evidence="3" id="KW-1185">Reference proteome</keyword>
<gene>
    <name evidence="2" type="ORF">T05_487</name>
</gene>
<evidence type="ECO:0000256" key="1">
    <source>
        <dbReference type="SAM" id="Phobius"/>
    </source>
</evidence>
<proteinExistence type="predicted"/>
<keyword evidence="1" id="KW-0472">Membrane</keyword>
<keyword evidence="1" id="KW-1133">Transmembrane helix</keyword>
<feature type="transmembrane region" description="Helical" evidence="1">
    <location>
        <begin position="35"/>
        <end position="54"/>
    </location>
</feature>
<comment type="caution">
    <text evidence="2">The sequence shown here is derived from an EMBL/GenBank/DDBJ whole genome shotgun (WGS) entry which is preliminary data.</text>
</comment>
<evidence type="ECO:0000313" key="2">
    <source>
        <dbReference type="EMBL" id="KRX42893.1"/>
    </source>
</evidence>
<sequence length="86" mass="9883">MDFAHCEKCSDFFKGRIEFSANSGTLHDGLKILDYQVSLLITFVPAFFQLHWWLKTGPQLFINQIPGVLHHAQALIEFPYGRMSRG</sequence>
<dbReference type="Proteomes" id="UP000055048">
    <property type="component" value="Unassembled WGS sequence"/>
</dbReference>
<name>A0A0V0TV24_9BILA</name>
<dbReference type="OrthoDB" id="10425007at2759"/>
<reference evidence="2 3" key="1">
    <citation type="submission" date="2015-01" db="EMBL/GenBank/DDBJ databases">
        <title>Evolution of Trichinella species and genotypes.</title>
        <authorList>
            <person name="Korhonen P.K."/>
            <person name="Edoardo P."/>
            <person name="Giuseppe L.R."/>
            <person name="Gasser R.B."/>
        </authorList>
    </citation>
    <scope>NUCLEOTIDE SEQUENCE [LARGE SCALE GENOMIC DNA]</scope>
    <source>
        <strain evidence="2">ISS417</strain>
    </source>
</reference>